<keyword evidence="4 7" id="KW-0812">Transmembrane</keyword>
<feature type="transmembrane region" description="Helical" evidence="7">
    <location>
        <begin position="258"/>
        <end position="282"/>
    </location>
</feature>
<evidence type="ECO:0000256" key="4">
    <source>
        <dbReference type="ARBA" id="ARBA00022692"/>
    </source>
</evidence>
<evidence type="ECO:0000256" key="7">
    <source>
        <dbReference type="RuleBase" id="RU363073"/>
    </source>
</evidence>
<comment type="caution">
    <text evidence="8">The sequence shown here is derived from an EMBL/GenBank/DDBJ whole genome shotgun (WGS) entry which is preliminary data.</text>
</comment>
<accession>A0A8H7PPB3</accession>
<feature type="transmembrane region" description="Helical" evidence="7">
    <location>
        <begin position="385"/>
        <end position="405"/>
    </location>
</feature>
<comment type="subcellular location">
    <subcellularLocation>
        <location evidence="1">Endomembrane system</location>
        <topology evidence="1">Multi-pass membrane protein</topology>
    </subcellularLocation>
    <subcellularLocation>
        <location evidence="7">Vacuole membrane</location>
        <topology evidence="7">Multi-pass membrane protein</topology>
    </subcellularLocation>
</comment>
<keyword evidence="5 7" id="KW-1133">Transmembrane helix</keyword>
<dbReference type="InterPro" id="IPR036259">
    <property type="entry name" value="MFS_trans_sf"/>
</dbReference>
<dbReference type="EMBL" id="JAEPQZ010000009">
    <property type="protein sequence ID" value="KAG2177345.1"/>
    <property type="molecule type" value="Genomic_DNA"/>
</dbReference>
<feature type="transmembrane region" description="Helical" evidence="7">
    <location>
        <begin position="354"/>
        <end position="373"/>
    </location>
</feature>
<dbReference type="GO" id="GO:0012505">
    <property type="term" value="C:endomembrane system"/>
    <property type="evidence" value="ECO:0007669"/>
    <property type="project" value="UniProtKB-SubCell"/>
</dbReference>
<proteinExistence type="inferred from homology"/>
<organism evidence="8 9">
    <name type="scientific">Mortierella isabellina</name>
    <name type="common">Filamentous fungus</name>
    <name type="synonym">Umbelopsis isabellina</name>
    <dbReference type="NCBI Taxonomy" id="91625"/>
    <lineage>
        <taxon>Eukaryota</taxon>
        <taxon>Fungi</taxon>
        <taxon>Fungi incertae sedis</taxon>
        <taxon>Mucoromycota</taxon>
        <taxon>Mucoromycotina</taxon>
        <taxon>Umbelopsidomycetes</taxon>
        <taxon>Umbelopsidales</taxon>
        <taxon>Umbelopsidaceae</taxon>
        <taxon>Umbelopsis</taxon>
    </lineage>
</organism>
<protein>
    <recommendedName>
        <fullName evidence="7">Autophagy-related protein</fullName>
    </recommendedName>
</protein>
<gene>
    <name evidence="8" type="ORF">INT43_008002</name>
</gene>
<name>A0A8H7PPB3_MORIS</name>
<dbReference type="PANTHER" id="PTHR23519">
    <property type="entry name" value="AUTOPHAGY-RELATED PROTEIN 22"/>
    <property type="match status" value="1"/>
</dbReference>
<comment type="similarity">
    <text evidence="2 7">Belongs to the ATG22 family.</text>
</comment>
<comment type="function">
    <text evidence="7">Vacuolar effluxer which mediate the efflux of amino acids resulting from autophagic degradation. The release of autophagic amino acids allows the maintenance of protein synthesis and viability during nitrogen starvation.</text>
</comment>
<evidence type="ECO:0000256" key="6">
    <source>
        <dbReference type="ARBA" id="ARBA00023136"/>
    </source>
</evidence>
<evidence type="ECO:0000313" key="8">
    <source>
        <dbReference type="EMBL" id="KAG2177345.1"/>
    </source>
</evidence>
<feature type="transmembrane region" description="Helical" evidence="7">
    <location>
        <begin position="172"/>
        <end position="193"/>
    </location>
</feature>
<feature type="transmembrane region" description="Helical" evidence="7">
    <location>
        <begin position="229"/>
        <end position="252"/>
    </location>
</feature>
<feature type="transmembrane region" description="Helical" evidence="7">
    <location>
        <begin position="317"/>
        <end position="342"/>
    </location>
</feature>
<feature type="transmembrane region" description="Helical" evidence="7">
    <location>
        <begin position="451"/>
        <end position="474"/>
    </location>
</feature>
<evidence type="ECO:0000256" key="3">
    <source>
        <dbReference type="ARBA" id="ARBA00022448"/>
    </source>
</evidence>
<evidence type="ECO:0000313" key="9">
    <source>
        <dbReference type="Proteomes" id="UP000654370"/>
    </source>
</evidence>
<feature type="transmembrane region" description="Helical" evidence="7">
    <location>
        <begin position="116"/>
        <end position="135"/>
    </location>
</feature>
<dbReference type="OrthoDB" id="42657at2759"/>
<evidence type="ECO:0000256" key="1">
    <source>
        <dbReference type="ARBA" id="ARBA00004127"/>
    </source>
</evidence>
<dbReference type="Pfam" id="PF11700">
    <property type="entry name" value="ATG22"/>
    <property type="match status" value="1"/>
</dbReference>
<feature type="transmembrane region" description="Helical" evidence="7">
    <location>
        <begin position="147"/>
        <end position="166"/>
    </location>
</feature>
<keyword evidence="7" id="KW-0029">Amino-acid transport</keyword>
<dbReference type="AlphaFoldDB" id="A0A8H7PPB3"/>
<reference evidence="8" key="1">
    <citation type="submission" date="2020-12" db="EMBL/GenBank/DDBJ databases">
        <title>Metabolic potential, ecology and presence of endohyphal bacteria is reflected in genomic diversity of Mucoromycotina.</title>
        <authorList>
            <person name="Muszewska A."/>
            <person name="Okrasinska A."/>
            <person name="Steczkiewicz K."/>
            <person name="Drgas O."/>
            <person name="Orlowska M."/>
            <person name="Perlinska-Lenart U."/>
            <person name="Aleksandrzak-Piekarczyk T."/>
            <person name="Szatraj K."/>
            <person name="Zielenkiewicz U."/>
            <person name="Pilsyk S."/>
            <person name="Malc E."/>
            <person name="Mieczkowski P."/>
            <person name="Kruszewska J.S."/>
            <person name="Biernat P."/>
            <person name="Pawlowska J."/>
        </authorList>
    </citation>
    <scope>NUCLEOTIDE SEQUENCE</scope>
    <source>
        <strain evidence="8">WA0000067209</strain>
    </source>
</reference>
<dbReference type="SUPFAM" id="SSF103473">
    <property type="entry name" value="MFS general substrate transporter"/>
    <property type="match status" value="1"/>
</dbReference>
<keyword evidence="9" id="KW-1185">Reference proteome</keyword>
<feature type="transmembrane region" description="Helical" evidence="7">
    <location>
        <begin position="417"/>
        <end position="439"/>
    </location>
</feature>
<dbReference type="Proteomes" id="UP000654370">
    <property type="component" value="Unassembled WGS sequence"/>
</dbReference>
<dbReference type="GO" id="GO:0006914">
    <property type="term" value="P:autophagy"/>
    <property type="evidence" value="ECO:0007669"/>
    <property type="project" value="UniProtKB-KW"/>
</dbReference>
<dbReference type="PANTHER" id="PTHR23519:SF1">
    <property type="entry name" value="AUTOPHAGY-RELATED PROTEIN 22"/>
    <property type="match status" value="1"/>
</dbReference>
<keyword evidence="3 7" id="KW-0813">Transport</keyword>
<evidence type="ECO:0000256" key="5">
    <source>
        <dbReference type="ARBA" id="ARBA00022989"/>
    </source>
</evidence>
<dbReference type="InterPro" id="IPR050495">
    <property type="entry name" value="ATG22/LtaA_families"/>
</dbReference>
<sequence>MSTTPIKESIHVEDIKVDSADVEAINLDKQLGGSLLPGEGPSSEPETTRGELWGFYTFAFAADGYLGATSSVFQPLIISAMATLGGRSTLDHTKACISADNCEVLFGTVWVSPTSYSLYSSAVSVAVQAFVAISLGAIADHSGYAKVYLFSFAYLCSLSVILWIALQDPRLYYAANILNIVGNVCYGSAFVFYTSYIPKLARNHPEVLNASTVSEKLEKLTFRTSRISIFGSASGFFGGFIQMLIAVGILYAMNETLFSMKVATMMGGLWWALFAIPGIFLLKRRPGPPLPKGENYLFYSWKKTYQKFRYAKRLSQLFLFLLFYFFVSDSASTILKVAVLFAQNEIHVSNENTLMGTLVELGCAVPGMLLWHWAQKRFKWKPKTLVFALTLLTGALPAYVLGGFSSLPGGFKSPNEWWGLCAFYGLMQPALYAFCRALYAQLIPRGHENEMFALFSITAAGGGWIGPLICGVIGDVAGTIRYAMIFVVAGLYLPLILLYFIDIDKGIQQAKDVLQQELGQIQLQEQHAENNEEFVLLSSNE</sequence>
<keyword evidence="6 7" id="KW-0472">Membrane</keyword>
<dbReference type="GO" id="GO:0006865">
    <property type="term" value="P:amino acid transport"/>
    <property type="evidence" value="ECO:0007669"/>
    <property type="project" value="UniProtKB-KW"/>
</dbReference>
<dbReference type="GO" id="GO:0005774">
    <property type="term" value="C:vacuolar membrane"/>
    <property type="evidence" value="ECO:0007669"/>
    <property type="project" value="UniProtKB-SubCell"/>
</dbReference>
<dbReference type="InterPro" id="IPR024671">
    <property type="entry name" value="Atg22-like"/>
</dbReference>
<evidence type="ECO:0000256" key="2">
    <source>
        <dbReference type="ARBA" id="ARBA00006978"/>
    </source>
</evidence>
<keyword evidence="7" id="KW-0072">Autophagy</keyword>
<keyword evidence="7" id="KW-0926">Vacuole</keyword>
<feature type="transmembrane region" description="Helical" evidence="7">
    <location>
        <begin position="480"/>
        <end position="501"/>
    </location>
</feature>
<dbReference type="Gene3D" id="1.20.1250.20">
    <property type="entry name" value="MFS general substrate transporter like domains"/>
    <property type="match status" value="1"/>
</dbReference>